<gene>
    <name evidence="2" type="ORF">GDO78_004144</name>
</gene>
<dbReference type="InterPro" id="IPR009057">
    <property type="entry name" value="Homeodomain-like_sf"/>
</dbReference>
<name>A0A8J6ERG8_ELECQ</name>
<dbReference type="SUPFAM" id="SSF46689">
    <property type="entry name" value="Homeodomain-like"/>
    <property type="match status" value="1"/>
</dbReference>
<dbReference type="OrthoDB" id="10045182at2759"/>
<evidence type="ECO:0000313" key="3">
    <source>
        <dbReference type="Proteomes" id="UP000770717"/>
    </source>
</evidence>
<dbReference type="AlphaFoldDB" id="A0A8J6ERG8"/>
<dbReference type="EMBL" id="WNTK01000013">
    <property type="protein sequence ID" value="KAG9473686.1"/>
    <property type="molecule type" value="Genomic_DNA"/>
</dbReference>
<sequence>MERRRELSEFERGMIVGARRMGCPISEVVRELNIPRSTVSRVYREYLIQGVTSHSGQRSGRPRLLNDDDRQRLAGIACANSQATLSEITCIFNAEAPAHVSRRSVQRSLASMGYRSRRPPRESEQSDESRSIPDPNSLESSHSLKPHDSVAPKTSPKALKPDVMVSTESS</sequence>
<dbReference type="Proteomes" id="UP000770717">
    <property type="component" value="Unassembled WGS sequence"/>
</dbReference>
<evidence type="ECO:0008006" key="4">
    <source>
        <dbReference type="Google" id="ProtNLM"/>
    </source>
</evidence>
<protein>
    <recommendedName>
        <fullName evidence="4">Transposase Tc1-like domain-containing protein</fullName>
    </recommendedName>
</protein>
<accession>A0A8J6ERG8</accession>
<comment type="caution">
    <text evidence="2">The sequence shown here is derived from an EMBL/GenBank/DDBJ whole genome shotgun (WGS) entry which is preliminary data.</text>
</comment>
<reference evidence="2" key="1">
    <citation type="thesis" date="2020" institute="ProQuest LLC" country="789 East Eisenhower Parkway, Ann Arbor, MI, USA">
        <title>Comparative Genomics and Chromosome Evolution.</title>
        <authorList>
            <person name="Mudd A.B."/>
        </authorList>
    </citation>
    <scope>NUCLEOTIDE SEQUENCE</scope>
    <source>
        <strain evidence="2">HN-11 Male</strain>
        <tissue evidence="2">Kidney and liver</tissue>
    </source>
</reference>
<dbReference type="Gene3D" id="1.10.10.10">
    <property type="entry name" value="Winged helix-like DNA-binding domain superfamily/Winged helix DNA-binding domain"/>
    <property type="match status" value="1"/>
</dbReference>
<evidence type="ECO:0000256" key="1">
    <source>
        <dbReference type="SAM" id="MobiDB-lite"/>
    </source>
</evidence>
<evidence type="ECO:0000313" key="2">
    <source>
        <dbReference type="EMBL" id="KAG9473686.1"/>
    </source>
</evidence>
<proteinExistence type="predicted"/>
<organism evidence="2 3">
    <name type="scientific">Eleutherodactylus coqui</name>
    <name type="common">Puerto Rican coqui</name>
    <dbReference type="NCBI Taxonomy" id="57060"/>
    <lineage>
        <taxon>Eukaryota</taxon>
        <taxon>Metazoa</taxon>
        <taxon>Chordata</taxon>
        <taxon>Craniata</taxon>
        <taxon>Vertebrata</taxon>
        <taxon>Euteleostomi</taxon>
        <taxon>Amphibia</taxon>
        <taxon>Batrachia</taxon>
        <taxon>Anura</taxon>
        <taxon>Neobatrachia</taxon>
        <taxon>Hyloidea</taxon>
        <taxon>Eleutherodactylidae</taxon>
        <taxon>Eleutherodactylinae</taxon>
        <taxon>Eleutherodactylus</taxon>
        <taxon>Eleutherodactylus</taxon>
    </lineage>
</organism>
<keyword evidence="3" id="KW-1185">Reference proteome</keyword>
<feature type="region of interest" description="Disordered" evidence="1">
    <location>
        <begin position="102"/>
        <end position="170"/>
    </location>
</feature>
<dbReference type="InterPro" id="IPR036388">
    <property type="entry name" value="WH-like_DNA-bd_sf"/>
</dbReference>
<feature type="compositionally biased region" description="Basic and acidic residues" evidence="1">
    <location>
        <begin position="119"/>
        <end position="131"/>
    </location>
</feature>